<dbReference type="GO" id="GO:0005665">
    <property type="term" value="C:RNA polymerase II, core complex"/>
    <property type="evidence" value="ECO:0007669"/>
    <property type="project" value="TreeGrafter"/>
</dbReference>
<keyword evidence="3" id="KW-0808">Transferase</keyword>
<dbReference type="SUPFAM" id="SSF56553">
    <property type="entry name" value="Insert subdomain of RNA polymerase alpha subunit"/>
    <property type="match status" value="1"/>
</dbReference>
<dbReference type="GO" id="GO:0006366">
    <property type="term" value="P:transcription by RNA polymerase II"/>
    <property type="evidence" value="ECO:0007669"/>
    <property type="project" value="TreeGrafter"/>
</dbReference>
<evidence type="ECO:0000256" key="1">
    <source>
        <dbReference type="ARBA" id="ARBA00022478"/>
    </source>
</evidence>
<dbReference type="EMBL" id="PDCK01000043">
    <property type="protein sequence ID" value="PRQ33995.1"/>
    <property type="molecule type" value="Genomic_DNA"/>
</dbReference>
<dbReference type="STRING" id="74649.A0A2P6QII4"/>
<dbReference type="InterPro" id="IPR050518">
    <property type="entry name" value="Rpo3/RPB3_RNA_Pol_subunit"/>
</dbReference>
<dbReference type="GO" id="GO:0003899">
    <property type="term" value="F:DNA-directed RNA polymerase activity"/>
    <property type="evidence" value="ECO:0007669"/>
    <property type="project" value="UniProtKB-EC"/>
</dbReference>
<dbReference type="OMA" id="RIKICEV"/>
<dbReference type="AlphaFoldDB" id="A0A2P6QII4"/>
<evidence type="ECO:0000313" key="4">
    <source>
        <dbReference type="Proteomes" id="UP000238479"/>
    </source>
</evidence>
<dbReference type="Proteomes" id="UP000238479">
    <property type="component" value="Chromosome 5"/>
</dbReference>
<reference evidence="3 4" key="1">
    <citation type="journal article" date="2018" name="Nat. Genet.">
        <title>The Rosa genome provides new insights in the design of modern roses.</title>
        <authorList>
            <person name="Bendahmane M."/>
        </authorList>
    </citation>
    <scope>NUCLEOTIDE SEQUENCE [LARGE SCALE GENOMIC DNA]</scope>
    <source>
        <strain evidence="4">cv. Old Blush</strain>
    </source>
</reference>
<keyword evidence="1 3" id="KW-0240">DNA-directed RNA polymerase</keyword>
<dbReference type="EC" id="2.7.7.6" evidence="3"/>
<dbReference type="InterPro" id="IPR036643">
    <property type="entry name" value="RNApol_insert_sf"/>
</dbReference>
<keyword evidence="3" id="KW-0548">Nucleotidyltransferase</keyword>
<name>A0A2P6QII4_ROSCH</name>
<comment type="caution">
    <text evidence="3">The sequence shown here is derived from an EMBL/GenBank/DDBJ whole genome shotgun (WGS) entry which is preliminary data.</text>
</comment>
<dbReference type="PANTHER" id="PTHR11800:SF2">
    <property type="entry name" value="DNA-DIRECTED RNA POLYMERASE II SUBUNIT RPB3"/>
    <property type="match status" value="1"/>
</dbReference>
<evidence type="ECO:0000256" key="2">
    <source>
        <dbReference type="ARBA" id="ARBA00023163"/>
    </source>
</evidence>
<dbReference type="GO" id="GO:0046983">
    <property type="term" value="F:protein dimerization activity"/>
    <property type="evidence" value="ECO:0007669"/>
    <property type="project" value="InterPro"/>
</dbReference>
<keyword evidence="4" id="KW-1185">Reference proteome</keyword>
<evidence type="ECO:0000313" key="3">
    <source>
        <dbReference type="EMBL" id="PRQ33995.1"/>
    </source>
</evidence>
<organism evidence="3 4">
    <name type="scientific">Rosa chinensis</name>
    <name type="common">China rose</name>
    <dbReference type="NCBI Taxonomy" id="74649"/>
    <lineage>
        <taxon>Eukaryota</taxon>
        <taxon>Viridiplantae</taxon>
        <taxon>Streptophyta</taxon>
        <taxon>Embryophyta</taxon>
        <taxon>Tracheophyta</taxon>
        <taxon>Spermatophyta</taxon>
        <taxon>Magnoliopsida</taxon>
        <taxon>eudicotyledons</taxon>
        <taxon>Gunneridae</taxon>
        <taxon>Pentapetalae</taxon>
        <taxon>rosids</taxon>
        <taxon>fabids</taxon>
        <taxon>Rosales</taxon>
        <taxon>Rosaceae</taxon>
        <taxon>Rosoideae</taxon>
        <taxon>Rosoideae incertae sedis</taxon>
        <taxon>Rosa</taxon>
    </lineage>
</organism>
<protein>
    <submittedName>
        <fullName evidence="3">Putative DNA-directed RNA polymerase</fullName>
        <ecNumber evidence="3">2.7.7.6</ecNumber>
    </submittedName>
</protein>
<dbReference type="SUPFAM" id="SSF55257">
    <property type="entry name" value="RBP11-like subunits of RNA polymerase"/>
    <property type="match status" value="1"/>
</dbReference>
<accession>A0A2P6QII4</accession>
<gene>
    <name evidence="3" type="ORF">RchiOBHm_Chr5g0063881</name>
</gene>
<dbReference type="InterPro" id="IPR036603">
    <property type="entry name" value="RBP11-like"/>
</dbReference>
<proteinExistence type="predicted"/>
<sequence length="121" mass="13881">MCIHVSVRCRKLRKLSLIRSLGEDPLPSYQRFPRVKIPEIRHDYLKFKLHDTDGRVASGLRRVMLAEVPTVSIDLVEIEINSSVLKDEFVTHRLGLIPFTNDRAMSLRFSRDCDACDGDGQ</sequence>
<dbReference type="PANTHER" id="PTHR11800">
    <property type="entry name" value="DNA-DIRECTED RNA POLYMERASE"/>
    <property type="match status" value="1"/>
</dbReference>
<dbReference type="Gene3D" id="2.170.120.12">
    <property type="entry name" value="DNA-directed RNA polymerase, insert domain"/>
    <property type="match status" value="1"/>
</dbReference>
<keyword evidence="2" id="KW-0804">Transcription</keyword>
<dbReference type="Gramene" id="PRQ33995">
    <property type="protein sequence ID" value="PRQ33995"/>
    <property type="gene ID" value="RchiOBHm_Chr5g0063881"/>
</dbReference>